<dbReference type="EMBL" id="CP116805">
    <property type="protein sequence ID" value="WCL52859.1"/>
    <property type="molecule type" value="Genomic_DNA"/>
</dbReference>
<evidence type="ECO:0000313" key="2">
    <source>
        <dbReference type="Proteomes" id="UP001217500"/>
    </source>
</evidence>
<gene>
    <name evidence="1" type="ORF">PH603_09935</name>
</gene>
<dbReference type="AlphaFoldDB" id="A0AAF0BJ95"/>
<dbReference type="KEGG" id="gso:PH603_09935"/>
<dbReference type="Proteomes" id="UP001217500">
    <property type="component" value="Chromosome"/>
</dbReference>
<dbReference type="RefSeq" id="WP_289502314.1">
    <property type="nucleotide sequence ID" value="NZ_CP116805.1"/>
</dbReference>
<protein>
    <submittedName>
        <fullName evidence="1">Uncharacterized protein</fullName>
    </submittedName>
</protein>
<proteinExistence type="predicted"/>
<keyword evidence="2" id="KW-1185">Reference proteome</keyword>
<organism evidence="1 2">
    <name type="scientific">Gimibacter soli</name>
    <dbReference type="NCBI Taxonomy" id="3024400"/>
    <lineage>
        <taxon>Bacteria</taxon>
        <taxon>Pseudomonadati</taxon>
        <taxon>Pseudomonadota</taxon>
        <taxon>Alphaproteobacteria</taxon>
        <taxon>Kordiimonadales</taxon>
        <taxon>Temperatibacteraceae</taxon>
        <taxon>Gimibacter</taxon>
    </lineage>
</organism>
<accession>A0AAF0BJ95</accession>
<name>A0AAF0BJ95_9PROT</name>
<evidence type="ECO:0000313" key="1">
    <source>
        <dbReference type="EMBL" id="WCL52859.1"/>
    </source>
</evidence>
<reference evidence="1" key="1">
    <citation type="submission" date="2023-01" db="EMBL/GenBank/DDBJ databases">
        <title>The genome sequence of Kordiimonadaceae bacterium 6D33.</title>
        <authorList>
            <person name="Liu Y."/>
        </authorList>
    </citation>
    <scope>NUCLEOTIDE SEQUENCE</scope>
    <source>
        <strain evidence="1">6D33</strain>
    </source>
</reference>
<sequence>MARTEKADPQVISKNIRMAAILSLMVAAPAAAQSELETGFEGALAACREWINNPASWQKGPQGFMDVMGMGDRLVPIREVIPPALPPESLRVANAFWRIKATDSAGYVLVVSGKIPMCHITGGGNADLQPAIEAVLASPRFTETWEPAEDLSNENLASTMFQDRQEPAFTIVITRALGPGERQDRTQLIATAVFNPEKAARGN</sequence>